<evidence type="ECO:0000313" key="1">
    <source>
        <dbReference type="EMBL" id="MEQ2198818.1"/>
    </source>
</evidence>
<proteinExistence type="predicted"/>
<dbReference type="Proteomes" id="UP001434883">
    <property type="component" value="Unassembled WGS sequence"/>
</dbReference>
<accession>A0ABV0QTE8</accession>
<name>A0ABV0QTE8_9TELE</name>
<protein>
    <submittedName>
        <fullName evidence="1">Uncharacterized protein</fullName>
    </submittedName>
</protein>
<sequence length="112" mass="13026">MIYCLKCKGFYFAQPVLSYFENPARLSCQVWVSSISYIEPTCYSKTIVYAIISFQKSPWKVDERNCPLGLITVVQLLEQQYMLFKFPTQHGRHVAASYEDGQRVRGRVSFKP</sequence>
<reference evidence="1 2" key="1">
    <citation type="submission" date="2021-06" db="EMBL/GenBank/DDBJ databases">
        <authorList>
            <person name="Palmer J.M."/>
        </authorList>
    </citation>
    <scope>NUCLEOTIDE SEQUENCE [LARGE SCALE GENOMIC DNA]</scope>
    <source>
        <strain evidence="1 2">XC_2019</strain>
        <tissue evidence="1">Muscle</tissue>
    </source>
</reference>
<comment type="caution">
    <text evidence="1">The sequence shown here is derived from an EMBL/GenBank/DDBJ whole genome shotgun (WGS) entry which is preliminary data.</text>
</comment>
<dbReference type="EMBL" id="JAHRIN010020800">
    <property type="protein sequence ID" value="MEQ2198818.1"/>
    <property type="molecule type" value="Genomic_DNA"/>
</dbReference>
<keyword evidence="2" id="KW-1185">Reference proteome</keyword>
<gene>
    <name evidence="1" type="ORF">XENOCAPTIV_018950</name>
</gene>
<evidence type="ECO:0000313" key="2">
    <source>
        <dbReference type="Proteomes" id="UP001434883"/>
    </source>
</evidence>
<organism evidence="1 2">
    <name type="scientific">Xenoophorus captivus</name>
    <dbReference type="NCBI Taxonomy" id="1517983"/>
    <lineage>
        <taxon>Eukaryota</taxon>
        <taxon>Metazoa</taxon>
        <taxon>Chordata</taxon>
        <taxon>Craniata</taxon>
        <taxon>Vertebrata</taxon>
        <taxon>Euteleostomi</taxon>
        <taxon>Actinopterygii</taxon>
        <taxon>Neopterygii</taxon>
        <taxon>Teleostei</taxon>
        <taxon>Neoteleostei</taxon>
        <taxon>Acanthomorphata</taxon>
        <taxon>Ovalentaria</taxon>
        <taxon>Atherinomorphae</taxon>
        <taxon>Cyprinodontiformes</taxon>
        <taxon>Goodeidae</taxon>
        <taxon>Xenoophorus</taxon>
    </lineage>
</organism>